<dbReference type="InterPro" id="IPR023997">
    <property type="entry name" value="TonB-dep_OMP_SusC/RagA_CS"/>
</dbReference>
<gene>
    <name evidence="10" type="ORF">N1F79_12895</name>
</gene>
<evidence type="ECO:0000256" key="3">
    <source>
        <dbReference type="ARBA" id="ARBA00022452"/>
    </source>
</evidence>
<evidence type="ECO:0000313" key="10">
    <source>
        <dbReference type="EMBL" id="MEF3834029.1"/>
    </source>
</evidence>
<keyword evidence="10" id="KW-0675">Receptor</keyword>
<protein>
    <submittedName>
        <fullName evidence="10">TonB-dependent receptor</fullName>
    </submittedName>
</protein>
<evidence type="ECO:0000256" key="8">
    <source>
        <dbReference type="PROSITE-ProRule" id="PRU01360"/>
    </source>
</evidence>
<dbReference type="EMBL" id="JAODOP010000004">
    <property type="protein sequence ID" value="MEF3834029.1"/>
    <property type="molecule type" value="Genomic_DNA"/>
</dbReference>
<feature type="domain" description="TonB-dependent receptor plug" evidence="9">
    <location>
        <begin position="201"/>
        <end position="311"/>
    </location>
</feature>
<dbReference type="Pfam" id="PF13715">
    <property type="entry name" value="CarbopepD_reg_2"/>
    <property type="match status" value="1"/>
</dbReference>
<dbReference type="Gene3D" id="2.60.40.1120">
    <property type="entry name" value="Carboxypeptidase-like, regulatory domain"/>
    <property type="match status" value="1"/>
</dbReference>
<dbReference type="InterPro" id="IPR012910">
    <property type="entry name" value="Plug_dom"/>
</dbReference>
<keyword evidence="6 8" id="KW-0472">Membrane</keyword>
<comment type="caution">
    <text evidence="10">The sequence shown here is derived from an EMBL/GenBank/DDBJ whole genome shotgun (WGS) entry which is preliminary data.</text>
</comment>
<dbReference type="Gene3D" id="2.40.170.20">
    <property type="entry name" value="TonB-dependent receptor, beta-barrel domain"/>
    <property type="match status" value="1"/>
</dbReference>
<dbReference type="NCBIfam" id="TIGR04057">
    <property type="entry name" value="SusC_RagA_signa"/>
    <property type="match status" value="1"/>
</dbReference>
<evidence type="ECO:0000256" key="5">
    <source>
        <dbReference type="ARBA" id="ARBA00022729"/>
    </source>
</evidence>
<evidence type="ECO:0000313" key="11">
    <source>
        <dbReference type="Proteomes" id="UP001337305"/>
    </source>
</evidence>
<dbReference type="SUPFAM" id="SSF49464">
    <property type="entry name" value="Carboxypeptidase regulatory domain-like"/>
    <property type="match status" value="1"/>
</dbReference>
<dbReference type="PANTHER" id="PTHR30069:SF29">
    <property type="entry name" value="HEMOGLOBIN AND HEMOGLOBIN-HAPTOGLOBIN-BINDING PROTEIN 1-RELATED"/>
    <property type="match status" value="1"/>
</dbReference>
<comment type="subcellular location">
    <subcellularLocation>
        <location evidence="1 8">Cell outer membrane</location>
        <topology evidence="1 8">Multi-pass membrane protein</topology>
    </subcellularLocation>
</comment>
<keyword evidence="11" id="KW-1185">Reference proteome</keyword>
<keyword evidence="2 8" id="KW-0813">Transport</keyword>
<dbReference type="InterPro" id="IPR023996">
    <property type="entry name" value="TonB-dep_OMP_SusC/RagA"/>
</dbReference>
<name>A0ABU7XU95_9FLAO</name>
<dbReference type="InterPro" id="IPR037066">
    <property type="entry name" value="Plug_dom_sf"/>
</dbReference>
<dbReference type="InterPro" id="IPR008969">
    <property type="entry name" value="CarboxyPept-like_regulatory"/>
</dbReference>
<sequence>MKTFILLFCTTVFSLTTENTYSQEKVIINKDQLISVDHVFRIIQKQTKYAFIYPKGLFKDAPKVELKKGEITLGELLKLSITQNKLNFELTQDNVIVINEKRINAALNQQQITGVITTSDSVPLAGATIIEKGTKNGTQSDFDGAFNLTVTNANAILVFSYIGYVTQEIAVNGRTTFDITLQEDTAVLDEVIVVGYGTKTKATLTGAVTTVGAKNFEAKPAANIVNSIQGRIPGLLVVRNSGQLGNEGNAFEIRGETSRSSTGVLTIIDGIPQRSLGTGAIESINPEDIETFTVLKDAQAAIYGSRAAGGVILITTKKGKSSKPTVRYTSNLSINTVGNFLARTNVKQHFEMFNEAWVNDGVPNHFFAGIQDQVFAADLSNPQIIPGPFSDTPTLWTGHNEWMETMWGTSVWQNHNLSISGRGDRSNYYTSFQYLDQQSQLQYGANSNEKLAFRTRYDYEVIEDKLTIGANISMDQQTTMTPNRYGRMLGAMQSAWTSQPVTTPEGNFYHFGGFASPNGHAALGGENKLIRRNINLQFNAEFKPIKDLTINAQFATFKELDERKDLGRIYRFYLWDDTPSAWGSQRNSISNEYGSTTHNTANLYATYKKNIKEHNFSLMVGTAHEEDFDNGFRAWRNDLSDENFPILDFGDPEEQFNSESGSHYAIKSLFSRLSYDYQGKYIFNATIRKDQSSRFASGFRDGYFPGASVGWIVTKEGFMENLNNSINYLKLRLSWGELGNQNNVGRFDHISRISKGGAPLFGPNGSPIQGNSASIGTLADPNRTWETVEVRNIGVDFSFLNSRLSGSFDYFKKHTRDMLLSLVFPETLGINTVTVNGGELKSKGYELSLGWKDNIKDFNYSIKATLNNDTNEVTRLDDSRNISEGQNNFLEGHSTDTYYGFVFDGFFQTQAEADDYKANTASNFAGFPFQPGDASYKDLDGDGELEFTPYKEGDPESGDMVNLGDGRRHNIFSLDLSFDYKGFDFSAFFQGVGKWNIYTNDSPVGSDWWNQPFAYTYNTTWSPDRPNALRPRLSANGGIDFNNYQMHSNAPHRKINNAYVRLKNIQLGYTIPSAVMDNLGISKFRVYFSGVDLWELTNKNLPDGSDPERPFGSAFTPFVRSYSFGIDLTF</sequence>
<organism evidence="10 11">
    <name type="scientific">Flavivirga spongiicola</name>
    <dbReference type="NCBI Taxonomy" id="421621"/>
    <lineage>
        <taxon>Bacteria</taxon>
        <taxon>Pseudomonadati</taxon>
        <taxon>Bacteroidota</taxon>
        <taxon>Flavobacteriia</taxon>
        <taxon>Flavobacteriales</taxon>
        <taxon>Flavobacteriaceae</taxon>
        <taxon>Flavivirga</taxon>
    </lineage>
</organism>
<evidence type="ECO:0000259" key="9">
    <source>
        <dbReference type="Pfam" id="PF07715"/>
    </source>
</evidence>
<evidence type="ECO:0000256" key="6">
    <source>
        <dbReference type="ARBA" id="ARBA00023136"/>
    </source>
</evidence>
<evidence type="ECO:0000256" key="1">
    <source>
        <dbReference type="ARBA" id="ARBA00004571"/>
    </source>
</evidence>
<dbReference type="PANTHER" id="PTHR30069">
    <property type="entry name" value="TONB-DEPENDENT OUTER MEMBRANE RECEPTOR"/>
    <property type="match status" value="1"/>
</dbReference>
<proteinExistence type="inferred from homology"/>
<keyword evidence="4 8" id="KW-0812">Transmembrane</keyword>
<keyword evidence="5" id="KW-0732">Signal</keyword>
<dbReference type="Pfam" id="PF07715">
    <property type="entry name" value="Plug"/>
    <property type="match status" value="1"/>
</dbReference>
<dbReference type="Gene3D" id="2.170.130.10">
    <property type="entry name" value="TonB-dependent receptor, plug domain"/>
    <property type="match status" value="1"/>
</dbReference>
<reference evidence="10 11" key="1">
    <citation type="submission" date="2022-09" db="EMBL/GenBank/DDBJ databases">
        <title>Genome sequencing of Flavivirga sp. MEBiC05379.</title>
        <authorList>
            <person name="Oh H.-M."/>
            <person name="Kwon K.K."/>
            <person name="Park M.J."/>
            <person name="Yang S.-H."/>
        </authorList>
    </citation>
    <scope>NUCLEOTIDE SEQUENCE [LARGE SCALE GENOMIC DNA]</scope>
    <source>
        <strain evidence="10 11">MEBiC05379</strain>
    </source>
</reference>
<dbReference type="InterPro" id="IPR036942">
    <property type="entry name" value="Beta-barrel_TonB_sf"/>
</dbReference>
<dbReference type="InterPro" id="IPR039426">
    <property type="entry name" value="TonB-dep_rcpt-like"/>
</dbReference>
<accession>A0ABU7XU95</accession>
<dbReference type="Proteomes" id="UP001337305">
    <property type="component" value="Unassembled WGS sequence"/>
</dbReference>
<dbReference type="PROSITE" id="PS52016">
    <property type="entry name" value="TONB_DEPENDENT_REC_3"/>
    <property type="match status" value="1"/>
</dbReference>
<evidence type="ECO:0000256" key="4">
    <source>
        <dbReference type="ARBA" id="ARBA00022692"/>
    </source>
</evidence>
<dbReference type="NCBIfam" id="TIGR04056">
    <property type="entry name" value="OMP_RagA_SusC"/>
    <property type="match status" value="1"/>
</dbReference>
<dbReference type="SUPFAM" id="SSF56935">
    <property type="entry name" value="Porins"/>
    <property type="match status" value="1"/>
</dbReference>
<comment type="similarity">
    <text evidence="8">Belongs to the TonB-dependent receptor family.</text>
</comment>
<keyword evidence="7 8" id="KW-0998">Cell outer membrane</keyword>
<keyword evidence="3 8" id="KW-1134">Transmembrane beta strand</keyword>
<dbReference type="RefSeq" id="WP_303306363.1">
    <property type="nucleotide sequence ID" value="NZ_JAODOP010000004.1"/>
</dbReference>
<evidence type="ECO:0000256" key="2">
    <source>
        <dbReference type="ARBA" id="ARBA00022448"/>
    </source>
</evidence>
<evidence type="ECO:0000256" key="7">
    <source>
        <dbReference type="ARBA" id="ARBA00023237"/>
    </source>
</evidence>